<feature type="region of interest" description="Disordered" evidence="1">
    <location>
        <begin position="151"/>
        <end position="171"/>
    </location>
</feature>
<evidence type="ECO:0000313" key="5">
    <source>
        <dbReference type="EMBL" id="KEQ14283.1"/>
    </source>
</evidence>
<dbReference type="InterPro" id="IPR012337">
    <property type="entry name" value="RNaseH-like_sf"/>
</dbReference>
<evidence type="ECO:0000259" key="4">
    <source>
        <dbReference type="Pfam" id="PF14706"/>
    </source>
</evidence>
<dbReference type="InterPro" id="IPR014737">
    <property type="entry name" value="Transposase_Tn5-like_C"/>
</dbReference>
<dbReference type="Gene3D" id="3.90.350.10">
    <property type="entry name" value="Transposase Inhibitor Protein From Tn5, Chain A, domain 1"/>
    <property type="match status" value="1"/>
</dbReference>
<dbReference type="Gene3D" id="1.10.740.10">
    <property type="entry name" value="Transferase Inhibitor Protein From Tn5, Chain"/>
    <property type="match status" value="1"/>
</dbReference>
<dbReference type="GO" id="GO:0003677">
    <property type="term" value="F:DNA binding"/>
    <property type="evidence" value="ECO:0007669"/>
    <property type="project" value="InterPro"/>
</dbReference>
<organism evidence="5 6">
    <name type="scientific">Endozoicomonas montiporae</name>
    <dbReference type="NCBI Taxonomy" id="1027273"/>
    <lineage>
        <taxon>Bacteria</taxon>
        <taxon>Pseudomonadati</taxon>
        <taxon>Pseudomonadota</taxon>
        <taxon>Gammaproteobacteria</taxon>
        <taxon>Oceanospirillales</taxon>
        <taxon>Endozoicomonadaceae</taxon>
        <taxon>Endozoicomonas</taxon>
    </lineage>
</organism>
<evidence type="ECO:0000313" key="6">
    <source>
        <dbReference type="Proteomes" id="UP000028006"/>
    </source>
</evidence>
<dbReference type="InterPro" id="IPR038215">
    <property type="entry name" value="TN5-like_N_sf"/>
</dbReference>
<proteinExistence type="predicted"/>
<evidence type="ECO:0000256" key="1">
    <source>
        <dbReference type="SAM" id="MobiDB-lite"/>
    </source>
</evidence>
<gene>
    <name evidence="5" type="ORF">GZ77_07685</name>
</gene>
<reference evidence="5 6" key="1">
    <citation type="submission" date="2014-06" db="EMBL/GenBank/DDBJ databases">
        <title>Whole Genome Sequences of Three Symbiotic Endozoicomonas Bacteria.</title>
        <authorList>
            <person name="Neave M.J."/>
            <person name="Apprill A."/>
            <person name="Voolstra C.R."/>
        </authorList>
    </citation>
    <scope>NUCLEOTIDE SEQUENCE [LARGE SCALE GENOMIC DNA]</scope>
    <source>
        <strain evidence="5 6">LMG 24815</strain>
    </source>
</reference>
<dbReference type="SUPFAM" id="SSF53098">
    <property type="entry name" value="Ribonuclease H-like"/>
    <property type="match status" value="1"/>
</dbReference>
<dbReference type="Gene3D" id="1.10.246.40">
    <property type="entry name" value="Tn5 transposase, domain 1"/>
    <property type="match status" value="1"/>
</dbReference>
<evidence type="ECO:0000259" key="3">
    <source>
        <dbReference type="Pfam" id="PF02281"/>
    </source>
</evidence>
<dbReference type="PANTHER" id="PTHR37319:SF1">
    <property type="entry name" value="TRANSPOSASE TN5 DIMERISATION DOMAIN-CONTAINING PROTEIN"/>
    <property type="match status" value="1"/>
</dbReference>
<accession>A0A081N760</accession>
<keyword evidence="6" id="KW-1185">Reference proteome</keyword>
<dbReference type="AlphaFoldDB" id="A0A081N760"/>
<dbReference type="Pfam" id="PF14706">
    <property type="entry name" value="Tnp_DNA_bind"/>
    <property type="match status" value="1"/>
</dbReference>
<feature type="domain" description="Transposase Tn5 dimerisation" evidence="3">
    <location>
        <begin position="390"/>
        <end position="468"/>
    </location>
</feature>
<comment type="caution">
    <text evidence="5">The sequence shown here is derived from an EMBL/GenBank/DDBJ whole genome shotgun (WGS) entry which is preliminary data.</text>
</comment>
<name>A0A081N760_9GAMM</name>
<dbReference type="Pfam" id="PF02281">
    <property type="entry name" value="Dimer_Tnp_Tn5"/>
    <property type="match status" value="1"/>
</dbReference>
<dbReference type="InterPro" id="IPR047768">
    <property type="entry name" value="Tn5p-like"/>
</dbReference>
<dbReference type="PANTHER" id="PTHR37319">
    <property type="entry name" value="TRANSPOSASE"/>
    <property type="match status" value="1"/>
</dbReference>
<dbReference type="RefSeq" id="WP_051789615.1">
    <property type="nucleotide sequence ID" value="NZ_JOKG01000002.1"/>
</dbReference>
<dbReference type="GO" id="GO:0006313">
    <property type="term" value="P:DNA transposition"/>
    <property type="evidence" value="ECO:0007669"/>
    <property type="project" value="InterPro"/>
</dbReference>
<dbReference type="InterPro" id="IPR014735">
    <property type="entry name" value="Transposase_Tn5-like_N"/>
</dbReference>
<dbReference type="InterPro" id="IPR054836">
    <property type="entry name" value="Tn5_transposase"/>
</dbReference>
<dbReference type="GO" id="GO:0004803">
    <property type="term" value="F:transposase activity"/>
    <property type="evidence" value="ECO:0007669"/>
    <property type="project" value="InterPro"/>
</dbReference>
<dbReference type="Proteomes" id="UP000028006">
    <property type="component" value="Unassembled WGS sequence"/>
</dbReference>
<evidence type="ECO:0008006" key="7">
    <source>
        <dbReference type="Google" id="ProtNLM"/>
    </source>
</evidence>
<dbReference type="NCBIfam" id="NF033590">
    <property type="entry name" value="transpos_IS4_3"/>
    <property type="match status" value="1"/>
</dbReference>
<feature type="domain" description="Transposase IS4-like" evidence="2">
    <location>
        <begin position="258"/>
        <end position="364"/>
    </location>
</feature>
<dbReference type="InterPro" id="IPR003201">
    <property type="entry name" value="Transposase_Tn5"/>
</dbReference>
<evidence type="ECO:0000259" key="2">
    <source>
        <dbReference type="Pfam" id="PF01609"/>
    </source>
</evidence>
<dbReference type="EMBL" id="JOKG01000002">
    <property type="protein sequence ID" value="KEQ14283.1"/>
    <property type="molecule type" value="Genomic_DNA"/>
</dbReference>
<sequence>MLPLPPEQWAELTFGCADLGDQRRTKRLVHTAAELSAHTGSSLAESCEGDLSLLVGGYRLIENEAVKPEAIAEAGFQATLHALQDSELILALEDSTTLGYKHSARSKLGDLGGPKDAITKGFWAHSVMLLDAETERTLGLIDQQRWIRDDDQRGQKHQRKQRPYEEKESFKWQQSSENIERRLGEAMAKTISVCDREADIFEYTLYKLKHDQRFIVRATQNRTLIDNDKLLFDAVAETPVLGSYTVIIPQRGGRKERKATLQIKSKSVTIQSLQRPGGRLQPIKVNVVTAQEIKNDAEDKLCWILLTTEPIATFEDCRKVLRFYELRWRIEEFHKAWKTGAGVERQRMQSADNLERMAVILMFVAVRLIQIREALMLPYVRTDDEVWHEETPANQVVSDDEWQVLWLKMESKKLPDKPPSLIWLFQTIAKPGGWCNSKRTGRPGWLAIWKGWAKLQIGVEVWRMARQFWGVEMC</sequence>
<dbReference type="eggNOG" id="COG1943">
    <property type="taxonomic scope" value="Bacteria"/>
</dbReference>
<protein>
    <recommendedName>
        <fullName evidence="7">Transposase</fullName>
    </recommendedName>
</protein>
<dbReference type="InterPro" id="IPR002559">
    <property type="entry name" value="Transposase_11"/>
</dbReference>
<feature type="domain" description="Transposase Tn5-like N-terminal" evidence="4">
    <location>
        <begin position="7"/>
        <end position="66"/>
    </location>
</feature>
<dbReference type="Pfam" id="PF01609">
    <property type="entry name" value="DDE_Tnp_1"/>
    <property type="match status" value="1"/>
</dbReference>